<comment type="caution">
    <text evidence="4">The sequence shown here is derived from an EMBL/GenBank/DDBJ whole genome shotgun (WGS) entry which is preliminary data.</text>
</comment>
<evidence type="ECO:0000259" key="3">
    <source>
        <dbReference type="Pfam" id="PF00724"/>
    </source>
</evidence>
<dbReference type="InterPro" id="IPR001155">
    <property type="entry name" value="OxRdtase_FMN_N"/>
</dbReference>
<evidence type="ECO:0000256" key="2">
    <source>
        <dbReference type="ARBA" id="ARBA00023002"/>
    </source>
</evidence>
<keyword evidence="1" id="KW-0285">Flavoprotein</keyword>
<dbReference type="InterPro" id="IPR051799">
    <property type="entry name" value="NADH_flavin_oxidoreductase"/>
</dbReference>
<dbReference type="CDD" id="cd04735">
    <property type="entry name" value="OYE_like_4_FMN"/>
    <property type="match status" value="1"/>
</dbReference>
<organism evidence="4 5">
    <name type="scientific">Fusibacter bizertensis</name>
    <dbReference type="NCBI Taxonomy" id="1488331"/>
    <lineage>
        <taxon>Bacteria</taxon>
        <taxon>Bacillati</taxon>
        <taxon>Bacillota</taxon>
        <taxon>Clostridia</taxon>
        <taxon>Eubacteriales</taxon>
        <taxon>Eubacteriales Family XII. Incertae Sedis</taxon>
        <taxon>Fusibacter</taxon>
    </lineage>
</organism>
<sequence length="696" mass="79898">MNFKTLIDSIGNQMPTYSGGLTNHLPMTAYALHYLGMDVKDIYDYAFWYEKDKKIKSIDEPKFIIDNLEKYLGQNKYYSELIQYFKVEINSNGVQEVVKKYIDMLFEGSSGDAFHGLIRLAYAVESDNSDEVGRALAYLSDSYKKFNIDKHQILEEEPLKTIETLSKSEYFKKKKFKESLIIGRMKEVSEDENMLGLLKKLPESYKTEDALSELTMKIYAMTEDFTMLHGFTSTHALTVLSPYILDVKKAIELHWLHLQIAYLSTNCKKLNKISFDQKNTDWNLVFEKALKSKDEHTHKLVYSLHKNYLMHKNSDLGLLYGQIARNKVAQELFAEYKLNGKLLLRNRFVMAPMTTWSANSDGTVSEEELQYYKFRSSGVGMVITATTYMEPSGKGFSGQFFAGDDTMLPSLTELAKTIKSQGAKAILQVFHAGRKGNPHDMPNGITVSASPIPGKREIENIPRAMSEIEIENTINSFRDCVDRAYRAGFDGIEIHGANTYLLQQFFSPHSNRREDQWGGSLEKRMRFPLAIIKACLAEREKMKLENFVIGYRFSPEENSEPGISLEETVKFIDIISGLDLDYLHISLSDFEQTSIRAHSDTRKIIKVIKDTINSRKPLIGVGSIYTKKAAKRLYEYDVELIALGRQLLIDGKTIEKWEKNQVPYKTYSALRKHEQFIPDPLHDIIINTEDWVPKDE</sequence>
<evidence type="ECO:0000313" key="4">
    <source>
        <dbReference type="EMBL" id="MDH8679027.1"/>
    </source>
</evidence>
<accession>A0ABT6NF21</accession>
<dbReference type="SUPFAM" id="SSF51395">
    <property type="entry name" value="FMN-linked oxidoreductases"/>
    <property type="match status" value="1"/>
</dbReference>
<keyword evidence="2" id="KW-0560">Oxidoreductase</keyword>
<protein>
    <submittedName>
        <fullName evidence="4">Questin oxidase family protein</fullName>
    </submittedName>
</protein>
<feature type="domain" description="NADH:flavin oxidoreductase/NADH oxidase N-terminal" evidence="3">
    <location>
        <begin position="333"/>
        <end position="660"/>
    </location>
</feature>
<dbReference type="InterPro" id="IPR013785">
    <property type="entry name" value="Aldolase_TIM"/>
</dbReference>
<keyword evidence="5" id="KW-1185">Reference proteome</keyword>
<dbReference type="InterPro" id="IPR025337">
    <property type="entry name" value="Questin_oxidase-like"/>
</dbReference>
<dbReference type="EMBL" id="JARYZI010000009">
    <property type="protein sequence ID" value="MDH8679027.1"/>
    <property type="molecule type" value="Genomic_DNA"/>
</dbReference>
<name>A0ABT6NF21_9FIRM</name>
<dbReference type="Pfam" id="PF00724">
    <property type="entry name" value="Oxidored_FMN"/>
    <property type="match status" value="1"/>
</dbReference>
<proteinExistence type="predicted"/>
<evidence type="ECO:0000256" key="1">
    <source>
        <dbReference type="ARBA" id="ARBA00022630"/>
    </source>
</evidence>
<dbReference type="PANTHER" id="PTHR43656">
    <property type="entry name" value="BINDING OXIDOREDUCTASE, PUTATIVE (AFU_ORTHOLOGUE AFUA_2G08260)-RELATED"/>
    <property type="match status" value="1"/>
</dbReference>
<evidence type="ECO:0000313" key="5">
    <source>
        <dbReference type="Proteomes" id="UP001158045"/>
    </source>
</evidence>
<reference evidence="4 5" key="1">
    <citation type="submission" date="2023-04" db="EMBL/GenBank/DDBJ databases">
        <title>Fusibacter bizertensis strain WBS, isolated from littoral bottom sediments of the Arctic seas - biochemical and genomic analysis.</title>
        <authorList>
            <person name="Brioukhanov A.L."/>
        </authorList>
    </citation>
    <scope>NUCLEOTIDE SEQUENCE [LARGE SCALE GENOMIC DNA]</scope>
    <source>
        <strain evidence="4 5">WBS</strain>
    </source>
</reference>
<dbReference type="Proteomes" id="UP001158045">
    <property type="component" value="Unassembled WGS sequence"/>
</dbReference>
<dbReference type="Gene3D" id="3.20.20.70">
    <property type="entry name" value="Aldolase class I"/>
    <property type="match status" value="1"/>
</dbReference>
<gene>
    <name evidence="4" type="ORF">QE109_12775</name>
</gene>
<dbReference type="Pfam" id="PF14027">
    <property type="entry name" value="Questin_oxidase"/>
    <property type="match status" value="1"/>
</dbReference>
<dbReference type="PANTHER" id="PTHR43656:SF2">
    <property type="entry name" value="BINDING OXIDOREDUCTASE, PUTATIVE (AFU_ORTHOLOGUE AFUA_2G08260)-RELATED"/>
    <property type="match status" value="1"/>
</dbReference>
<dbReference type="RefSeq" id="WP_281094923.1">
    <property type="nucleotide sequence ID" value="NZ_JARYZI010000009.1"/>
</dbReference>